<accession>A0AAW8TND5</accession>
<evidence type="ECO:0000313" key="7">
    <source>
        <dbReference type="Proteomes" id="UP001255696"/>
    </source>
</evidence>
<evidence type="ECO:0000256" key="3">
    <source>
        <dbReference type="ARBA" id="ARBA00023163"/>
    </source>
</evidence>
<dbReference type="PROSITE" id="PS51464">
    <property type="entry name" value="SIS"/>
    <property type="match status" value="1"/>
</dbReference>
<dbReference type="PROSITE" id="PS51071">
    <property type="entry name" value="HTH_RPIR"/>
    <property type="match status" value="1"/>
</dbReference>
<evidence type="ECO:0000313" key="6">
    <source>
        <dbReference type="EMBL" id="MDT2796931.1"/>
    </source>
</evidence>
<dbReference type="GO" id="GO:1901135">
    <property type="term" value="P:carbohydrate derivative metabolic process"/>
    <property type="evidence" value="ECO:0007669"/>
    <property type="project" value="InterPro"/>
</dbReference>
<dbReference type="Proteomes" id="UP001255696">
    <property type="component" value="Unassembled WGS sequence"/>
</dbReference>
<dbReference type="Pfam" id="PF01418">
    <property type="entry name" value="HTH_6"/>
    <property type="match status" value="1"/>
</dbReference>
<dbReference type="InterPro" id="IPR036388">
    <property type="entry name" value="WH-like_DNA-bd_sf"/>
</dbReference>
<keyword evidence="3" id="KW-0804">Transcription</keyword>
<dbReference type="Gene3D" id="3.40.50.10490">
    <property type="entry name" value="Glucose-6-phosphate isomerase like protein, domain 1"/>
    <property type="match status" value="1"/>
</dbReference>
<dbReference type="Gene3D" id="1.10.10.10">
    <property type="entry name" value="Winged helix-like DNA-binding domain superfamily/Winged helix DNA-binding domain"/>
    <property type="match status" value="1"/>
</dbReference>
<dbReference type="InterPro" id="IPR001347">
    <property type="entry name" value="SIS_dom"/>
</dbReference>
<dbReference type="Pfam" id="PF01380">
    <property type="entry name" value="SIS"/>
    <property type="match status" value="1"/>
</dbReference>
<evidence type="ECO:0000259" key="5">
    <source>
        <dbReference type="PROSITE" id="PS51464"/>
    </source>
</evidence>
<feature type="domain" description="SIS" evidence="5">
    <location>
        <begin position="114"/>
        <end position="253"/>
    </location>
</feature>
<proteinExistence type="predicted"/>
<comment type="caution">
    <text evidence="6">The sequence shown here is derived from an EMBL/GenBank/DDBJ whole genome shotgun (WGS) entry which is preliminary data.</text>
</comment>
<dbReference type="AlphaFoldDB" id="A0AAW8TND5"/>
<dbReference type="InterPro" id="IPR000281">
    <property type="entry name" value="HTH_RpiR"/>
</dbReference>
<dbReference type="InterPro" id="IPR047640">
    <property type="entry name" value="RpiR-like"/>
</dbReference>
<evidence type="ECO:0000256" key="1">
    <source>
        <dbReference type="ARBA" id="ARBA00023015"/>
    </source>
</evidence>
<dbReference type="EMBL" id="JARQBI010000013">
    <property type="protein sequence ID" value="MDT2796931.1"/>
    <property type="molecule type" value="Genomic_DNA"/>
</dbReference>
<evidence type="ECO:0000256" key="2">
    <source>
        <dbReference type="ARBA" id="ARBA00023125"/>
    </source>
</evidence>
<dbReference type="InterPro" id="IPR035472">
    <property type="entry name" value="RpiR-like_SIS"/>
</dbReference>
<organism evidence="6 7">
    <name type="scientific">Enterococcus cecorum</name>
    <dbReference type="NCBI Taxonomy" id="44008"/>
    <lineage>
        <taxon>Bacteria</taxon>
        <taxon>Bacillati</taxon>
        <taxon>Bacillota</taxon>
        <taxon>Bacilli</taxon>
        <taxon>Lactobacillales</taxon>
        <taxon>Enterococcaceae</taxon>
        <taxon>Enterococcus</taxon>
    </lineage>
</organism>
<dbReference type="InterPro" id="IPR009057">
    <property type="entry name" value="Homeodomain-like_sf"/>
</dbReference>
<dbReference type="InterPro" id="IPR046348">
    <property type="entry name" value="SIS_dom_sf"/>
</dbReference>
<dbReference type="GO" id="GO:0003700">
    <property type="term" value="F:DNA-binding transcription factor activity"/>
    <property type="evidence" value="ECO:0007669"/>
    <property type="project" value="InterPro"/>
</dbReference>
<dbReference type="PANTHER" id="PTHR30514:SF1">
    <property type="entry name" value="HTH-TYPE TRANSCRIPTIONAL REGULATOR HEXR-RELATED"/>
    <property type="match status" value="1"/>
</dbReference>
<dbReference type="SUPFAM" id="SSF46689">
    <property type="entry name" value="Homeodomain-like"/>
    <property type="match status" value="1"/>
</dbReference>
<dbReference type="GO" id="GO:0003677">
    <property type="term" value="F:DNA binding"/>
    <property type="evidence" value="ECO:0007669"/>
    <property type="project" value="UniProtKB-KW"/>
</dbReference>
<feature type="domain" description="HTH rpiR-type" evidence="4">
    <location>
        <begin position="8"/>
        <end position="84"/>
    </location>
</feature>
<evidence type="ECO:0000259" key="4">
    <source>
        <dbReference type="PROSITE" id="PS51071"/>
    </source>
</evidence>
<dbReference type="RefSeq" id="WP_311897709.1">
    <property type="nucleotide sequence ID" value="NZ_CP184653.1"/>
</dbReference>
<keyword evidence="2" id="KW-0238">DNA-binding</keyword>
<keyword evidence="1" id="KW-0805">Transcription regulation</keyword>
<sequence length="253" mass="29620">MREEIGKMELTNKINRNYHKFNESEKQIIHYLKSRHFQIKEMNAQSLAKESFVSRTTIFRFLKKLDIDSFAEFKYLLAKENSQPVKENSQIFDVISGYHNYIDQVYTKLKLKPIISLLKQSQTLYLFGTGNEQKLEVEYMRQLFTSIGKKVIVIFDLGEFDYAKGLFQPEDLFILLSYKGDSPECVQMINEAKVSNIQTLAITRTSHNLMSQVAHHQLYVPTESINTETRLTYEISTTFYFLIDQLFLGCLES</sequence>
<dbReference type="CDD" id="cd05013">
    <property type="entry name" value="SIS_RpiR"/>
    <property type="match status" value="1"/>
</dbReference>
<protein>
    <submittedName>
        <fullName evidence="6">MurR/RpiR family transcriptional regulator</fullName>
    </submittedName>
</protein>
<dbReference type="SUPFAM" id="SSF53697">
    <property type="entry name" value="SIS domain"/>
    <property type="match status" value="1"/>
</dbReference>
<name>A0AAW8TND5_9ENTE</name>
<dbReference type="PANTHER" id="PTHR30514">
    <property type="entry name" value="GLUCOKINASE"/>
    <property type="match status" value="1"/>
</dbReference>
<dbReference type="GO" id="GO:0097367">
    <property type="term" value="F:carbohydrate derivative binding"/>
    <property type="evidence" value="ECO:0007669"/>
    <property type="project" value="InterPro"/>
</dbReference>
<gene>
    <name evidence="6" type="ORF">P7H47_06700</name>
</gene>
<reference evidence="6" key="1">
    <citation type="submission" date="2023-03" db="EMBL/GenBank/DDBJ databases">
        <authorList>
            <person name="Shen W."/>
            <person name="Cai J."/>
        </authorList>
    </citation>
    <scope>NUCLEOTIDE SEQUENCE</scope>
    <source>
        <strain evidence="6">B245-2</strain>
    </source>
</reference>